<gene>
    <name evidence="3" type="ORF">HYN43_014200</name>
</gene>
<sequence length="191" mass="20853">MKKILILLAAAFTYTAASAQTTWTVDKAHSNVKFTVTHLLVSDVDGTFKNYDATITATKPDFSDAKFQISIQTASVSTDNDNRDKHISSPDFFDVAAYPTITFTSTAITKTSDKHYKLTGNLTLHGVTKPASFDLWYRGTIQNPMSKADDAGFQLTGTIKRSDYNFGAKFGNAIVSDEVTIKANGEFGKAK</sequence>
<organism evidence="3 4">
    <name type="scientific">Mucilaginibacter celer</name>
    <dbReference type="NCBI Taxonomy" id="2305508"/>
    <lineage>
        <taxon>Bacteria</taxon>
        <taxon>Pseudomonadati</taxon>
        <taxon>Bacteroidota</taxon>
        <taxon>Sphingobacteriia</taxon>
        <taxon>Sphingobacteriales</taxon>
        <taxon>Sphingobacteriaceae</taxon>
        <taxon>Mucilaginibacter</taxon>
    </lineage>
</organism>
<dbReference type="PANTHER" id="PTHR34406">
    <property type="entry name" value="PROTEIN YCEI"/>
    <property type="match status" value="1"/>
</dbReference>
<evidence type="ECO:0000259" key="2">
    <source>
        <dbReference type="SMART" id="SM00867"/>
    </source>
</evidence>
<dbReference type="Pfam" id="PF04264">
    <property type="entry name" value="YceI"/>
    <property type="match status" value="1"/>
</dbReference>
<dbReference type="Proteomes" id="UP000270046">
    <property type="component" value="Chromosome"/>
</dbReference>
<feature type="domain" description="Lipid/polyisoprenoid-binding YceI-like" evidence="2">
    <location>
        <begin position="22"/>
        <end position="188"/>
    </location>
</feature>
<dbReference type="InterPro" id="IPR036761">
    <property type="entry name" value="TTHA0802/YceI-like_sf"/>
</dbReference>
<dbReference type="SUPFAM" id="SSF101874">
    <property type="entry name" value="YceI-like"/>
    <property type="match status" value="1"/>
</dbReference>
<name>A0A494VZ01_9SPHI</name>
<keyword evidence="1" id="KW-0732">Signal</keyword>
<protein>
    <submittedName>
        <fullName evidence="3">Polyisoprenoid-binding protein</fullName>
    </submittedName>
</protein>
<evidence type="ECO:0000256" key="1">
    <source>
        <dbReference type="SAM" id="SignalP"/>
    </source>
</evidence>
<feature type="chain" id="PRO_5019856714" evidence="1">
    <location>
        <begin position="20"/>
        <end position="191"/>
    </location>
</feature>
<dbReference type="AlphaFoldDB" id="A0A494VZ01"/>
<dbReference type="KEGG" id="muh:HYN43_014200"/>
<dbReference type="SMART" id="SM00867">
    <property type="entry name" value="YceI"/>
    <property type="match status" value="1"/>
</dbReference>
<evidence type="ECO:0000313" key="4">
    <source>
        <dbReference type="Proteomes" id="UP000270046"/>
    </source>
</evidence>
<dbReference type="EMBL" id="CP032869">
    <property type="protein sequence ID" value="AYL96375.1"/>
    <property type="molecule type" value="Genomic_DNA"/>
</dbReference>
<evidence type="ECO:0000313" key="3">
    <source>
        <dbReference type="EMBL" id="AYL96375.1"/>
    </source>
</evidence>
<accession>A0A494VZ01</accession>
<reference evidence="3 4" key="1">
    <citation type="submission" date="2018-10" db="EMBL/GenBank/DDBJ databases">
        <title>Genome sequencing of Mucilaginibacter sp. HYN0043.</title>
        <authorList>
            <person name="Kim M."/>
            <person name="Yi H."/>
        </authorList>
    </citation>
    <scope>NUCLEOTIDE SEQUENCE [LARGE SCALE GENOMIC DNA]</scope>
    <source>
        <strain evidence="3 4">HYN0043</strain>
    </source>
</reference>
<keyword evidence="4" id="KW-1185">Reference proteome</keyword>
<dbReference type="RefSeq" id="WP_119409973.1">
    <property type="nucleotide sequence ID" value="NZ_CP032869.1"/>
</dbReference>
<dbReference type="OrthoDB" id="9811006at2"/>
<proteinExistence type="predicted"/>
<dbReference type="PANTHER" id="PTHR34406:SF1">
    <property type="entry name" value="PROTEIN YCEI"/>
    <property type="match status" value="1"/>
</dbReference>
<feature type="signal peptide" evidence="1">
    <location>
        <begin position="1"/>
        <end position="19"/>
    </location>
</feature>
<dbReference type="InterPro" id="IPR007372">
    <property type="entry name" value="Lipid/polyisoprenoid-bd_YceI"/>
</dbReference>
<dbReference type="Gene3D" id="2.40.128.110">
    <property type="entry name" value="Lipid/polyisoprenoid-binding, YceI-like"/>
    <property type="match status" value="1"/>
</dbReference>